<evidence type="ECO:0000256" key="4">
    <source>
        <dbReference type="ARBA" id="ARBA00022692"/>
    </source>
</evidence>
<evidence type="ECO:0000256" key="9">
    <source>
        <dbReference type="PROSITE-ProRule" id="PRU00090"/>
    </source>
</evidence>
<evidence type="ECO:0000256" key="6">
    <source>
        <dbReference type="ARBA" id="ARBA00023136"/>
    </source>
</evidence>
<dbReference type="AlphaFoldDB" id="A0A7R8ZLJ6"/>
<dbReference type="PROSITE" id="PS50038">
    <property type="entry name" value="FZ"/>
    <property type="match status" value="1"/>
</dbReference>
<evidence type="ECO:0000256" key="7">
    <source>
        <dbReference type="ARBA" id="ARBA00023157"/>
    </source>
</evidence>
<organism evidence="10">
    <name type="scientific">Cyprideis torosa</name>
    <dbReference type="NCBI Taxonomy" id="163714"/>
    <lineage>
        <taxon>Eukaryota</taxon>
        <taxon>Metazoa</taxon>
        <taxon>Ecdysozoa</taxon>
        <taxon>Arthropoda</taxon>
        <taxon>Crustacea</taxon>
        <taxon>Oligostraca</taxon>
        <taxon>Ostracoda</taxon>
        <taxon>Podocopa</taxon>
        <taxon>Podocopida</taxon>
        <taxon>Cytherocopina</taxon>
        <taxon>Cytheroidea</taxon>
        <taxon>Cytherideidae</taxon>
        <taxon>Cyprideis</taxon>
    </lineage>
</organism>
<evidence type="ECO:0000256" key="8">
    <source>
        <dbReference type="ARBA" id="ARBA00023170"/>
    </source>
</evidence>
<feature type="disulfide bond" evidence="9">
    <location>
        <begin position="41"/>
        <end position="87"/>
    </location>
</feature>
<evidence type="ECO:0000256" key="2">
    <source>
        <dbReference type="ARBA" id="ARBA00008077"/>
    </source>
</evidence>
<keyword evidence="5" id="KW-1133">Transmembrane helix</keyword>
<dbReference type="InterPro" id="IPR017981">
    <property type="entry name" value="GPCR_2-like_7TM"/>
</dbReference>
<dbReference type="GO" id="GO:0035567">
    <property type="term" value="P:non-canonical Wnt signaling pathway"/>
    <property type="evidence" value="ECO:0007669"/>
    <property type="project" value="TreeGrafter"/>
</dbReference>
<feature type="disulfide bond" evidence="9">
    <location>
        <begin position="109"/>
        <end position="133"/>
    </location>
</feature>
<dbReference type="Gene3D" id="1.10.2000.10">
    <property type="entry name" value="Frizzled cysteine-rich domain"/>
    <property type="match status" value="1"/>
</dbReference>
<keyword evidence="8" id="KW-0675">Receptor</keyword>
<name>A0A7R8ZLJ6_9CRUS</name>
<gene>
    <name evidence="10" type="ORF">CTOB1V02_LOCUS6918</name>
</gene>
<dbReference type="InterPro" id="IPR036790">
    <property type="entry name" value="Frizzled_dom_sf"/>
</dbReference>
<dbReference type="EMBL" id="OB661837">
    <property type="protein sequence ID" value="CAD7229045.1"/>
    <property type="molecule type" value="Genomic_DNA"/>
</dbReference>
<dbReference type="Pfam" id="PF01392">
    <property type="entry name" value="Fz"/>
    <property type="match status" value="1"/>
</dbReference>
<dbReference type="InterPro" id="IPR020067">
    <property type="entry name" value="Frizzled_dom"/>
</dbReference>
<dbReference type="SMART" id="SM01330">
    <property type="entry name" value="Frizzled"/>
    <property type="match status" value="1"/>
</dbReference>
<dbReference type="GO" id="GO:0060070">
    <property type="term" value="P:canonical Wnt signaling pathway"/>
    <property type="evidence" value="ECO:0007669"/>
    <property type="project" value="TreeGrafter"/>
</dbReference>
<dbReference type="PANTHER" id="PTHR11309">
    <property type="entry name" value="FRIZZLED"/>
    <property type="match status" value="1"/>
</dbReference>
<keyword evidence="7 9" id="KW-1015">Disulfide bond</keyword>
<dbReference type="GO" id="GO:0004888">
    <property type="term" value="F:transmembrane signaling receptor activity"/>
    <property type="evidence" value="ECO:0007669"/>
    <property type="project" value="InterPro"/>
</dbReference>
<evidence type="ECO:0000256" key="1">
    <source>
        <dbReference type="ARBA" id="ARBA00004141"/>
    </source>
</evidence>
<dbReference type="CDD" id="cd07066">
    <property type="entry name" value="CRD_FZ"/>
    <property type="match status" value="1"/>
</dbReference>
<dbReference type="OrthoDB" id="5959102at2759"/>
<dbReference type="PROSITE" id="PS50261">
    <property type="entry name" value="G_PROTEIN_RECEP_F2_4"/>
    <property type="match status" value="1"/>
</dbReference>
<dbReference type="SMART" id="SM00063">
    <property type="entry name" value="FRI"/>
    <property type="match status" value="1"/>
</dbReference>
<accession>A0A7R8ZLJ6</accession>
<reference evidence="10" key="1">
    <citation type="submission" date="2020-11" db="EMBL/GenBank/DDBJ databases">
        <authorList>
            <person name="Tran Van P."/>
        </authorList>
    </citation>
    <scope>NUCLEOTIDE SEQUENCE</scope>
</reference>
<keyword evidence="4" id="KW-0812">Transmembrane</keyword>
<dbReference type="GO" id="GO:0005615">
    <property type="term" value="C:extracellular space"/>
    <property type="evidence" value="ECO:0007669"/>
    <property type="project" value="TreeGrafter"/>
</dbReference>
<sequence length="580" mass="66093">MVRRWTYWPLQLVFLAWFVVNDVFGFEGQHEKCQNIRIPYCSNLPYNSTRMPNFLQHADQELAAMKMESIRPLVTSECSPHLKFFTCSVFVPLCTSQTELPIPACRSVCEMVRDACRQKFAESLLHWPDFLDCRRFPTPESGICMDLPSRESEPVPAPTEIPDGRDLRAQQKWEEILRASASLAVLPLSPDCPQGYQWLRGRSICTPLCRQTLVFSEYQKSFAVTWMSILAILSFAAATFTFFTFILDMSRFPFPERPVVWIALCFSLQSFAYLIRVFLGNPPACQTSRSYPEPYLLYDGMISSTCTAVFLFQYFFGTAAFTWWVLLSVSNFLSAGRRWSSEEFRVRSSHLHGVGWGFPGSLTALALILRQIDGNELTGMCSIGNQRSQPLLWFIVIPLALLLFVGASFAVATFLSLRRIHSRLLRNGRPTEQLQKLMLRSGAFSGLFTVIMIVLLASHLLNMAYLDQWRIQDLDMARQCSSEDCRVPSSTMRFVTGLLTISFNMLGGIISGLWACSQKSLALWISTLFCCWRRQKQRPAPTWFNPPPPVLTQDEPVVDVATTDARNDSNERFIITHHVV</sequence>
<feature type="disulfide bond" evidence="9">
    <location>
        <begin position="33"/>
        <end position="94"/>
    </location>
</feature>
<feature type="disulfide bond" evidence="9">
    <location>
        <begin position="78"/>
        <end position="116"/>
    </location>
</feature>
<keyword evidence="3" id="KW-0217">Developmental protein</keyword>
<dbReference type="Gene3D" id="1.20.1070.10">
    <property type="entry name" value="Rhodopsin 7-helix transmembrane proteins"/>
    <property type="match status" value="1"/>
</dbReference>
<dbReference type="GO" id="GO:0017147">
    <property type="term" value="F:Wnt-protein binding"/>
    <property type="evidence" value="ECO:0007669"/>
    <property type="project" value="TreeGrafter"/>
</dbReference>
<dbReference type="SUPFAM" id="SSF63501">
    <property type="entry name" value="Frizzled cysteine-rich domain"/>
    <property type="match status" value="1"/>
</dbReference>
<evidence type="ECO:0000256" key="5">
    <source>
        <dbReference type="ARBA" id="ARBA00022989"/>
    </source>
</evidence>
<protein>
    <submittedName>
        <fullName evidence="10">Uncharacterized protein</fullName>
    </submittedName>
</protein>
<keyword evidence="6" id="KW-0472">Membrane</keyword>
<dbReference type="Pfam" id="PF01534">
    <property type="entry name" value="Frizzled"/>
    <property type="match status" value="1"/>
</dbReference>
<dbReference type="InterPro" id="IPR015526">
    <property type="entry name" value="Frizzled/SFRP"/>
</dbReference>
<evidence type="ECO:0000313" key="10">
    <source>
        <dbReference type="EMBL" id="CAD7229045.1"/>
    </source>
</evidence>
<comment type="similarity">
    <text evidence="2">Belongs to the G-protein coupled receptor Fz/Smo family.</text>
</comment>
<dbReference type="GO" id="GO:0016020">
    <property type="term" value="C:membrane"/>
    <property type="evidence" value="ECO:0007669"/>
    <property type="project" value="UniProtKB-SubCell"/>
</dbReference>
<dbReference type="InterPro" id="IPR000539">
    <property type="entry name" value="Frizzled/Smoothened_7TM"/>
</dbReference>
<comment type="caution">
    <text evidence="9">Lacks conserved residue(s) required for the propagation of feature annotation.</text>
</comment>
<dbReference type="PANTHER" id="PTHR11309:SF99">
    <property type="entry name" value="FRIZZLED-4"/>
    <property type="match status" value="1"/>
</dbReference>
<dbReference type="PRINTS" id="PR00489">
    <property type="entry name" value="FRIZZLED"/>
</dbReference>
<evidence type="ECO:0000256" key="3">
    <source>
        <dbReference type="ARBA" id="ARBA00022473"/>
    </source>
</evidence>
<comment type="subcellular location">
    <subcellularLocation>
        <location evidence="1">Membrane</location>
        <topology evidence="1">Multi-pass membrane protein</topology>
    </subcellularLocation>
</comment>
<proteinExistence type="inferred from homology"/>